<dbReference type="SMART" id="SM00530">
    <property type="entry name" value="HTH_XRE"/>
    <property type="match status" value="1"/>
</dbReference>
<dbReference type="InterPro" id="IPR001387">
    <property type="entry name" value="Cro/C1-type_HTH"/>
</dbReference>
<dbReference type="Gene3D" id="2.60.120.10">
    <property type="entry name" value="Jelly Rolls"/>
    <property type="match status" value="1"/>
</dbReference>
<dbReference type="EMBL" id="JAYWVC010000449">
    <property type="protein sequence ID" value="MED7828651.1"/>
    <property type="molecule type" value="Genomic_DNA"/>
</dbReference>
<protein>
    <submittedName>
        <fullName evidence="3">XRE family transcriptional regulator</fullName>
    </submittedName>
</protein>
<dbReference type="Pfam" id="PF01381">
    <property type="entry name" value="HTH_3"/>
    <property type="match status" value="1"/>
</dbReference>
<dbReference type="InterPro" id="IPR013096">
    <property type="entry name" value="Cupin_2"/>
</dbReference>
<proteinExistence type="predicted"/>
<evidence type="ECO:0000259" key="2">
    <source>
        <dbReference type="PROSITE" id="PS50943"/>
    </source>
</evidence>
<reference evidence="3" key="1">
    <citation type="submission" date="2024-01" db="EMBL/GenBank/DDBJ databases">
        <title>First draft genome sequence data of TA4-1, the type strain of Gram-positive actinobacterium Streptomyces chiangmaiensis.</title>
        <authorList>
            <person name="Yasawong M."/>
            <person name="Nantapong N."/>
        </authorList>
    </citation>
    <scope>NUCLEOTIDE SEQUENCE</scope>
    <source>
        <strain evidence="3">TA4-1</strain>
    </source>
</reference>
<evidence type="ECO:0000256" key="1">
    <source>
        <dbReference type="ARBA" id="ARBA00023125"/>
    </source>
</evidence>
<dbReference type="InterPro" id="IPR050807">
    <property type="entry name" value="TransReg_Diox_bact_type"/>
</dbReference>
<dbReference type="Pfam" id="PF07883">
    <property type="entry name" value="Cupin_2"/>
    <property type="match status" value="1"/>
</dbReference>
<dbReference type="SUPFAM" id="SSF47413">
    <property type="entry name" value="lambda repressor-like DNA-binding domains"/>
    <property type="match status" value="1"/>
</dbReference>
<dbReference type="CDD" id="cd00093">
    <property type="entry name" value="HTH_XRE"/>
    <property type="match status" value="1"/>
</dbReference>
<dbReference type="InterPro" id="IPR011051">
    <property type="entry name" value="RmlC_Cupin_sf"/>
</dbReference>
<keyword evidence="4" id="KW-1185">Reference proteome</keyword>
<keyword evidence="1" id="KW-0238">DNA-binding</keyword>
<evidence type="ECO:0000313" key="3">
    <source>
        <dbReference type="EMBL" id="MED7828651.1"/>
    </source>
</evidence>
<sequence length="184" mass="19875">MSAIGPKVRELRTQLGLSLQQLAGRAEVSAAAIYKIERSDMVPTVTTLLKLASALERPVGYFIEEETTDPASAVYIPAGERKVVKTRRTGVELADISGPSERFRVNGVVATLPPGARGSEWSPARPGEELVLVLDGAVDFTVGEQEFALKQGDALHYLASCRYSWTNPHTGSATLAWIKLHDDA</sequence>
<gene>
    <name evidence="3" type="ORF">VXC91_44180</name>
</gene>
<dbReference type="PANTHER" id="PTHR46797">
    <property type="entry name" value="HTH-TYPE TRANSCRIPTIONAL REGULATOR"/>
    <property type="match status" value="1"/>
</dbReference>
<dbReference type="PROSITE" id="PS50943">
    <property type="entry name" value="HTH_CROC1"/>
    <property type="match status" value="1"/>
</dbReference>
<accession>A0ABU7FWY6</accession>
<dbReference type="SUPFAM" id="SSF51182">
    <property type="entry name" value="RmlC-like cupins"/>
    <property type="match status" value="1"/>
</dbReference>
<dbReference type="InterPro" id="IPR010982">
    <property type="entry name" value="Lambda_DNA-bd_dom_sf"/>
</dbReference>
<dbReference type="Gene3D" id="1.10.260.40">
    <property type="entry name" value="lambda repressor-like DNA-binding domains"/>
    <property type="match status" value="1"/>
</dbReference>
<dbReference type="PANTHER" id="PTHR46797:SF1">
    <property type="entry name" value="METHYLPHOSPHONATE SYNTHASE"/>
    <property type="match status" value="1"/>
</dbReference>
<name>A0ABU7FWY6_9ACTN</name>
<comment type="caution">
    <text evidence="3">The sequence shown here is derived from an EMBL/GenBank/DDBJ whole genome shotgun (WGS) entry which is preliminary data.</text>
</comment>
<dbReference type="Proteomes" id="UP001333996">
    <property type="component" value="Unassembled WGS sequence"/>
</dbReference>
<evidence type="ECO:0000313" key="4">
    <source>
        <dbReference type="Proteomes" id="UP001333996"/>
    </source>
</evidence>
<feature type="domain" description="HTH cro/C1-type" evidence="2">
    <location>
        <begin position="8"/>
        <end position="62"/>
    </location>
</feature>
<dbReference type="CDD" id="cd02209">
    <property type="entry name" value="cupin_XRE_C"/>
    <property type="match status" value="1"/>
</dbReference>
<dbReference type="RefSeq" id="WP_345127847.1">
    <property type="nucleotide sequence ID" value="NZ_BAAAYZ010000209.1"/>
</dbReference>
<dbReference type="InterPro" id="IPR014710">
    <property type="entry name" value="RmlC-like_jellyroll"/>
</dbReference>
<organism evidence="3 4">
    <name type="scientific">Streptomyces chiangmaiensis</name>
    <dbReference type="NCBI Taxonomy" id="766497"/>
    <lineage>
        <taxon>Bacteria</taxon>
        <taxon>Bacillati</taxon>
        <taxon>Actinomycetota</taxon>
        <taxon>Actinomycetes</taxon>
        <taxon>Kitasatosporales</taxon>
        <taxon>Streptomycetaceae</taxon>
        <taxon>Streptomyces</taxon>
    </lineage>
</organism>